<protein>
    <recommendedName>
        <fullName evidence="3">GIY-YIG domain-containing protein</fullName>
    </recommendedName>
</protein>
<comment type="caution">
    <text evidence="1">The sequence shown here is derived from an EMBL/GenBank/DDBJ whole genome shotgun (WGS) entry which is preliminary data.</text>
</comment>
<accession>A0A7J6THN1</accession>
<dbReference type="AlphaFoldDB" id="A0A7J6THN1"/>
<organism evidence="1 2">
    <name type="scientific">Perkinsus olseni</name>
    <name type="common">Perkinsus atlanticus</name>
    <dbReference type="NCBI Taxonomy" id="32597"/>
    <lineage>
        <taxon>Eukaryota</taxon>
        <taxon>Sar</taxon>
        <taxon>Alveolata</taxon>
        <taxon>Perkinsozoa</taxon>
        <taxon>Perkinsea</taxon>
        <taxon>Perkinsida</taxon>
        <taxon>Perkinsidae</taxon>
        <taxon>Perkinsus</taxon>
    </lineage>
</organism>
<evidence type="ECO:0000313" key="2">
    <source>
        <dbReference type="Proteomes" id="UP000574390"/>
    </source>
</evidence>
<evidence type="ECO:0008006" key="3">
    <source>
        <dbReference type="Google" id="ProtNLM"/>
    </source>
</evidence>
<name>A0A7J6THN1_PEROL</name>
<evidence type="ECO:0000313" key="1">
    <source>
        <dbReference type="EMBL" id="KAF4743870.1"/>
    </source>
</evidence>
<dbReference type="Proteomes" id="UP000574390">
    <property type="component" value="Unassembled WGS sequence"/>
</dbReference>
<gene>
    <name evidence="1" type="ORF">FOZ62_018890</name>
</gene>
<sequence>MNESGVSCAWKLASENLSKKLDRQSLDANKLTLAKGVVLRFTRNGAVDDIKYSQGQLCICSQVPEHDDDRLQVLIPPPGFRSLSKINVTTPPLDWKKVYLYREYGYDIAVGSLLMRRKQFPVVNHVSCTLHRALGLTLNSVTSRIASPSGPSADRHYCLWEKQQLLVLLSRVPSLDRITLINTETEIRDTITYLLNRRSLQEGYVNHVMKAVSKVISAEPTDRIIIENINFRPRRVSEVYLDDGGCVYMLISTRTLVHSYVGQTMQLSERVDAHNRGSSKHASVITSLFHLRPWFVGGIIVGIPFKPDMNDFSRAIRHRLEDAWHRLISPSDVPAIVLSKGKSLINVFGGEYPDLKFIDFVSESPMDV</sequence>
<dbReference type="EMBL" id="JABANM010007677">
    <property type="protein sequence ID" value="KAF4743870.1"/>
    <property type="molecule type" value="Genomic_DNA"/>
</dbReference>
<proteinExistence type="predicted"/>
<reference evidence="1 2" key="1">
    <citation type="submission" date="2020-04" db="EMBL/GenBank/DDBJ databases">
        <title>Perkinsus olseni comparative genomics.</title>
        <authorList>
            <person name="Bogema D.R."/>
        </authorList>
    </citation>
    <scope>NUCLEOTIDE SEQUENCE [LARGE SCALE GENOMIC DNA]</scope>
    <source>
        <strain evidence="1">ATCC PRA-205</strain>
    </source>
</reference>